<comment type="similarity">
    <text evidence="2">Belongs to the KdsC family.</text>
</comment>
<name>A0A644TRN8_9ZZZZ</name>
<dbReference type="SFLD" id="SFLDS00003">
    <property type="entry name" value="Haloacid_Dehalogenase"/>
    <property type="match status" value="1"/>
</dbReference>
<dbReference type="NCBIfam" id="TIGR01662">
    <property type="entry name" value="HAD-SF-IIIA"/>
    <property type="match status" value="1"/>
</dbReference>
<sequence>MDCDTRAAKIKLIIFDVDGVLTSGQIYIGREGELMKQFHTHDGMAISAAHKVGLKTAIITGRESEMVKFRGAELKIGDIYQAAKDKVEVLAELAAKHNLKLDEIAYVGDDLNDLAVIMKVGFGCAPANAIAEVKEQAHYTATRAGGQGAVREIVEFILKAQGKWEDVITLYTKHGSVDTRQ</sequence>
<accession>A0A644TRN8</accession>
<dbReference type="GO" id="GO:0008781">
    <property type="term" value="F:N-acylneuraminate cytidylyltransferase activity"/>
    <property type="evidence" value="ECO:0007669"/>
    <property type="project" value="TreeGrafter"/>
</dbReference>
<evidence type="ECO:0000256" key="2">
    <source>
        <dbReference type="ARBA" id="ARBA00005893"/>
    </source>
</evidence>
<dbReference type="InterPro" id="IPR010023">
    <property type="entry name" value="KdsC_fam"/>
</dbReference>
<comment type="subunit">
    <text evidence="3">Homotetramer.</text>
</comment>
<dbReference type="InterPro" id="IPR050793">
    <property type="entry name" value="CMP-NeuNAc_synthase"/>
</dbReference>
<evidence type="ECO:0000256" key="6">
    <source>
        <dbReference type="ARBA" id="ARBA00022842"/>
    </source>
</evidence>
<evidence type="ECO:0000313" key="7">
    <source>
        <dbReference type="EMBL" id="MPL68922.1"/>
    </source>
</evidence>
<dbReference type="InterPro" id="IPR006549">
    <property type="entry name" value="HAD-SF_hydro_IIIA"/>
</dbReference>
<evidence type="ECO:0000256" key="4">
    <source>
        <dbReference type="ARBA" id="ARBA00022723"/>
    </source>
</evidence>
<evidence type="ECO:0000256" key="5">
    <source>
        <dbReference type="ARBA" id="ARBA00022801"/>
    </source>
</evidence>
<dbReference type="InterPro" id="IPR023214">
    <property type="entry name" value="HAD_sf"/>
</dbReference>
<dbReference type="PANTHER" id="PTHR21485:SF3">
    <property type="entry name" value="N-ACYLNEURAMINATE CYTIDYLYLTRANSFERASE"/>
    <property type="match status" value="1"/>
</dbReference>
<dbReference type="InterPro" id="IPR036412">
    <property type="entry name" value="HAD-like_sf"/>
</dbReference>
<dbReference type="FunFam" id="3.40.50.1000:FF:000029">
    <property type="entry name" value="3-deoxy-D-manno-octulosonate 8-phosphate phosphatase KdsC"/>
    <property type="match status" value="1"/>
</dbReference>
<keyword evidence="6" id="KW-0460">Magnesium</keyword>
<dbReference type="Gene3D" id="3.40.50.1000">
    <property type="entry name" value="HAD superfamily/HAD-like"/>
    <property type="match status" value="1"/>
</dbReference>
<dbReference type="GO" id="GO:0046872">
    <property type="term" value="F:metal ion binding"/>
    <property type="evidence" value="ECO:0007669"/>
    <property type="project" value="UniProtKB-KW"/>
</dbReference>
<dbReference type="CDD" id="cd01630">
    <property type="entry name" value="HAD_KDO-like"/>
    <property type="match status" value="1"/>
</dbReference>
<keyword evidence="5 7" id="KW-0378">Hydrolase</keyword>
<dbReference type="EC" id="3.1.3.45" evidence="7"/>
<comment type="caution">
    <text evidence="7">The sequence shown here is derived from an EMBL/GenBank/DDBJ whole genome shotgun (WGS) entry which is preliminary data.</text>
</comment>
<keyword evidence="4" id="KW-0479">Metal-binding</keyword>
<protein>
    <submittedName>
        <fullName evidence="7">3-deoxy-D-manno-octulosonate 8-phosphate phosphatase KdsC</fullName>
        <ecNumber evidence="7">3.1.3.45</ecNumber>
    </submittedName>
</protein>
<dbReference type="GO" id="GO:0019143">
    <property type="term" value="F:3-deoxy-manno-octulosonate-8-phosphatase activity"/>
    <property type="evidence" value="ECO:0007669"/>
    <property type="project" value="UniProtKB-EC"/>
</dbReference>
<dbReference type="AlphaFoldDB" id="A0A644TRN8"/>
<dbReference type="Pfam" id="PF08282">
    <property type="entry name" value="Hydrolase_3"/>
    <property type="match status" value="1"/>
</dbReference>
<dbReference type="EMBL" id="VSSQ01000044">
    <property type="protein sequence ID" value="MPL68922.1"/>
    <property type="molecule type" value="Genomic_DNA"/>
</dbReference>
<organism evidence="7">
    <name type="scientific">bioreactor metagenome</name>
    <dbReference type="NCBI Taxonomy" id="1076179"/>
    <lineage>
        <taxon>unclassified sequences</taxon>
        <taxon>metagenomes</taxon>
        <taxon>ecological metagenomes</taxon>
    </lineage>
</organism>
<dbReference type="SUPFAM" id="SSF56784">
    <property type="entry name" value="HAD-like"/>
    <property type="match status" value="1"/>
</dbReference>
<evidence type="ECO:0000256" key="3">
    <source>
        <dbReference type="ARBA" id="ARBA00011881"/>
    </source>
</evidence>
<dbReference type="NCBIfam" id="TIGR01670">
    <property type="entry name" value="KdsC-phosphatas"/>
    <property type="match status" value="1"/>
</dbReference>
<dbReference type="SFLD" id="SFLDG01138">
    <property type="entry name" value="C1.6.2:_Deoxy-d-mannose-octulo"/>
    <property type="match status" value="1"/>
</dbReference>
<comment type="cofactor">
    <cofactor evidence="1">
        <name>Mg(2+)</name>
        <dbReference type="ChEBI" id="CHEBI:18420"/>
    </cofactor>
</comment>
<gene>
    <name evidence="7" type="primary">kdsC_3</name>
    <name evidence="7" type="ORF">SDC9_14655</name>
</gene>
<evidence type="ECO:0000256" key="1">
    <source>
        <dbReference type="ARBA" id="ARBA00001946"/>
    </source>
</evidence>
<dbReference type="PANTHER" id="PTHR21485">
    <property type="entry name" value="HAD SUPERFAMILY MEMBERS CMAS AND KDSC"/>
    <property type="match status" value="1"/>
</dbReference>
<dbReference type="PIRSF" id="PIRSF006118">
    <property type="entry name" value="KDO8-P_Ptase"/>
    <property type="match status" value="1"/>
</dbReference>
<dbReference type="SFLD" id="SFLDG01136">
    <property type="entry name" value="C1.6:_Phosphoserine_Phosphatas"/>
    <property type="match status" value="1"/>
</dbReference>
<reference evidence="7" key="1">
    <citation type="submission" date="2019-08" db="EMBL/GenBank/DDBJ databases">
        <authorList>
            <person name="Kucharzyk K."/>
            <person name="Murdoch R.W."/>
            <person name="Higgins S."/>
            <person name="Loffler F."/>
        </authorList>
    </citation>
    <scope>NUCLEOTIDE SEQUENCE</scope>
</reference>
<proteinExistence type="inferred from homology"/>